<dbReference type="RefSeq" id="XP_028138808.1">
    <property type="nucleotide sequence ID" value="XM_028283007.1"/>
</dbReference>
<feature type="signal peptide" evidence="2">
    <location>
        <begin position="1"/>
        <end position="19"/>
    </location>
</feature>
<evidence type="ECO:0000256" key="1">
    <source>
        <dbReference type="SAM" id="MobiDB-lite"/>
    </source>
</evidence>
<reference evidence="3" key="2">
    <citation type="submission" date="2025-05" db="UniProtKB">
        <authorList>
            <consortium name="EnsemblMetazoa"/>
        </authorList>
    </citation>
    <scope>IDENTIFICATION</scope>
</reference>
<evidence type="ECO:0000313" key="4">
    <source>
        <dbReference type="Proteomes" id="UP001652700"/>
    </source>
</evidence>
<dbReference type="Proteomes" id="UP001652700">
    <property type="component" value="Unplaced"/>
</dbReference>
<evidence type="ECO:0000313" key="3">
    <source>
        <dbReference type="EnsemblMetazoa" id="XP_028138808.1"/>
    </source>
</evidence>
<accession>A0A6P7G163</accession>
<dbReference type="InParanoid" id="A0A6P7G163"/>
<reference evidence="5" key="1">
    <citation type="submission" date="2025-04" db="UniProtKB">
        <authorList>
            <consortium name="RefSeq"/>
        </authorList>
    </citation>
    <scope>IDENTIFICATION</scope>
    <source>
        <tissue evidence="5">Whole insect</tissue>
    </source>
</reference>
<dbReference type="OrthoDB" id="5919137at2759"/>
<sequence length="111" mass="12755">MQVLPLIVLFLFALECYLAVPYGFLGVRGKKAGDDLDDNSVEMEIPVRLEDEQTLLDYLVQQYNRQNGPQNNQWSDMHNDEKRVPYGFMGTRGKRSSGRDNIQDNQDTISN</sequence>
<evidence type="ECO:0000256" key="2">
    <source>
        <dbReference type="SAM" id="SignalP"/>
    </source>
</evidence>
<keyword evidence="4" id="KW-1185">Reference proteome</keyword>
<dbReference type="GeneID" id="114333164"/>
<dbReference type="KEGG" id="dvv:114333164"/>
<dbReference type="AlphaFoldDB" id="A0A6P7G163"/>
<dbReference type="EnsemblMetazoa" id="XM_028283007.1">
    <property type="protein sequence ID" value="XP_028138808.1"/>
    <property type="gene ID" value="LOC114333164"/>
</dbReference>
<protein>
    <submittedName>
        <fullName evidence="5">Uncharacterized protein LOC114333164 isoform X1</fullName>
    </submittedName>
</protein>
<feature type="region of interest" description="Disordered" evidence="1">
    <location>
        <begin position="85"/>
        <end position="111"/>
    </location>
</feature>
<proteinExistence type="predicted"/>
<gene>
    <name evidence="5" type="primary">LOC114333164</name>
</gene>
<feature type="chain" id="PRO_5027589988" evidence="2">
    <location>
        <begin position="20"/>
        <end position="111"/>
    </location>
</feature>
<organism evidence="5">
    <name type="scientific">Diabrotica virgifera virgifera</name>
    <name type="common">western corn rootworm</name>
    <dbReference type="NCBI Taxonomy" id="50390"/>
    <lineage>
        <taxon>Eukaryota</taxon>
        <taxon>Metazoa</taxon>
        <taxon>Ecdysozoa</taxon>
        <taxon>Arthropoda</taxon>
        <taxon>Hexapoda</taxon>
        <taxon>Insecta</taxon>
        <taxon>Pterygota</taxon>
        <taxon>Neoptera</taxon>
        <taxon>Endopterygota</taxon>
        <taxon>Coleoptera</taxon>
        <taxon>Polyphaga</taxon>
        <taxon>Cucujiformia</taxon>
        <taxon>Chrysomeloidea</taxon>
        <taxon>Chrysomelidae</taxon>
        <taxon>Galerucinae</taxon>
        <taxon>Diabroticina</taxon>
        <taxon>Diabroticites</taxon>
        <taxon>Diabrotica</taxon>
    </lineage>
</organism>
<keyword evidence="2" id="KW-0732">Signal</keyword>
<evidence type="ECO:0000313" key="5">
    <source>
        <dbReference type="RefSeq" id="XP_028138808.1"/>
    </source>
</evidence>
<name>A0A6P7G163_DIAVI</name>